<dbReference type="Proteomes" id="UP001597413">
    <property type="component" value="Unassembled WGS sequence"/>
</dbReference>
<protein>
    <submittedName>
        <fullName evidence="1">Uncharacterized protein</fullName>
    </submittedName>
</protein>
<dbReference type="EMBL" id="JBHUIX010000018">
    <property type="protein sequence ID" value="MFD2175698.1"/>
    <property type="molecule type" value="Genomic_DNA"/>
</dbReference>
<proteinExistence type="predicted"/>
<organism evidence="1 2">
    <name type="scientific">Rhodobacter lacus</name>
    <dbReference type="NCBI Taxonomy" id="1641972"/>
    <lineage>
        <taxon>Bacteria</taxon>
        <taxon>Pseudomonadati</taxon>
        <taxon>Pseudomonadota</taxon>
        <taxon>Alphaproteobacteria</taxon>
        <taxon>Rhodobacterales</taxon>
        <taxon>Rhodobacter group</taxon>
        <taxon>Rhodobacter</taxon>
    </lineage>
</organism>
<evidence type="ECO:0000313" key="1">
    <source>
        <dbReference type="EMBL" id="MFD2175698.1"/>
    </source>
</evidence>
<gene>
    <name evidence="1" type="ORF">ACFSM0_16510</name>
</gene>
<sequence length="119" mass="13572">MADVTVTIPERGDIWARITPILDAIKAREDAVYDQEYSFACFIGDAEVKPVEAIMPRERISEFVSISMDCETWRGIIREKMVFGCHYIDILSRPATIMGLPVHEVYPTDATRNKVVLHE</sequence>
<accession>A0ABW5ABG1</accession>
<comment type="caution">
    <text evidence="1">The sequence shown here is derived from an EMBL/GenBank/DDBJ whole genome shotgun (WGS) entry which is preliminary data.</text>
</comment>
<reference evidence="2" key="1">
    <citation type="journal article" date="2019" name="Int. J. Syst. Evol. Microbiol.">
        <title>The Global Catalogue of Microorganisms (GCM) 10K type strain sequencing project: providing services to taxonomists for standard genome sequencing and annotation.</title>
        <authorList>
            <consortium name="The Broad Institute Genomics Platform"/>
            <consortium name="The Broad Institute Genome Sequencing Center for Infectious Disease"/>
            <person name="Wu L."/>
            <person name="Ma J."/>
        </authorList>
    </citation>
    <scope>NUCLEOTIDE SEQUENCE [LARGE SCALE GENOMIC DNA]</scope>
    <source>
        <strain evidence="2">CCUG 55131</strain>
    </source>
</reference>
<name>A0ABW5ABG1_9RHOB</name>
<keyword evidence="2" id="KW-1185">Reference proteome</keyword>
<evidence type="ECO:0000313" key="2">
    <source>
        <dbReference type="Proteomes" id="UP001597413"/>
    </source>
</evidence>
<dbReference type="RefSeq" id="WP_377393004.1">
    <property type="nucleotide sequence ID" value="NZ_JBHUIX010000018.1"/>
</dbReference>